<evidence type="ECO:0000313" key="1">
    <source>
        <dbReference type="EMBL" id="CAG8973112.1"/>
    </source>
</evidence>
<reference evidence="1" key="1">
    <citation type="submission" date="2021-07" db="EMBL/GenBank/DDBJ databases">
        <authorList>
            <person name="Durling M."/>
        </authorList>
    </citation>
    <scope>NUCLEOTIDE SEQUENCE</scope>
</reference>
<gene>
    <name evidence="1" type="ORF">HYALB_00007589</name>
</gene>
<dbReference type="AlphaFoldDB" id="A0A9N9Q373"/>
<keyword evidence="2" id="KW-1185">Reference proteome</keyword>
<organism evidence="1 2">
    <name type="scientific">Hymenoscyphus albidus</name>
    <dbReference type="NCBI Taxonomy" id="595503"/>
    <lineage>
        <taxon>Eukaryota</taxon>
        <taxon>Fungi</taxon>
        <taxon>Dikarya</taxon>
        <taxon>Ascomycota</taxon>
        <taxon>Pezizomycotina</taxon>
        <taxon>Leotiomycetes</taxon>
        <taxon>Helotiales</taxon>
        <taxon>Helotiaceae</taxon>
        <taxon>Hymenoscyphus</taxon>
    </lineage>
</organism>
<accession>A0A9N9Q373</accession>
<protein>
    <submittedName>
        <fullName evidence="1">Uncharacterized protein</fullName>
    </submittedName>
</protein>
<name>A0A9N9Q373_9HELO</name>
<dbReference type="OrthoDB" id="10590253at2759"/>
<sequence length="156" mass="17962">MADTIAEYRSTMETLQEFTKGFSFVDQIHLVVAYYRVKIRRPGILPSWDLVNEELRKLEGEEPYGEETDSEEVDHEKVHYEEVRKLYGTILGMEIGERNDMEQNDNYLHAETQMAALVVKVRIQELVQSASDMSVHGNVTQSVKVKRPSQPAESTK</sequence>
<proteinExistence type="predicted"/>
<dbReference type="EMBL" id="CAJVRM010000063">
    <property type="protein sequence ID" value="CAG8973112.1"/>
    <property type="molecule type" value="Genomic_DNA"/>
</dbReference>
<dbReference type="Proteomes" id="UP000701801">
    <property type="component" value="Unassembled WGS sequence"/>
</dbReference>
<comment type="caution">
    <text evidence="1">The sequence shown here is derived from an EMBL/GenBank/DDBJ whole genome shotgun (WGS) entry which is preliminary data.</text>
</comment>
<evidence type="ECO:0000313" key="2">
    <source>
        <dbReference type="Proteomes" id="UP000701801"/>
    </source>
</evidence>